<dbReference type="RefSeq" id="WP_256537714.1">
    <property type="nucleotide sequence ID" value="NZ_JANHOH010000001.1"/>
</dbReference>
<gene>
    <name evidence="3" type="ORF">NPE20_06065</name>
</gene>
<evidence type="ECO:0000313" key="4">
    <source>
        <dbReference type="Proteomes" id="UP001204376"/>
    </source>
</evidence>
<keyword evidence="2" id="KW-0472">Membrane</keyword>
<evidence type="ECO:0000256" key="1">
    <source>
        <dbReference type="SAM" id="MobiDB-lite"/>
    </source>
</evidence>
<feature type="transmembrane region" description="Helical" evidence="2">
    <location>
        <begin position="189"/>
        <end position="210"/>
    </location>
</feature>
<keyword evidence="4" id="KW-1185">Reference proteome</keyword>
<feature type="compositionally biased region" description="Basic and acidic residues" evidence="1">
    <location>
        <begin position="311"/>
        <end position="323"/>
    </location>
</feature>
<protein>
    <submittedName>
        <fullName evidence="3">Uncharacterized protein</fullName>
    </submittedName>
</protein>
<evidence type="ECO:0000313" key="3">
    <source>
        <dbReference type="EMBL" id="MCQ6957510.1"/>
    </source>
</evidence>
<name>A0ABT1SYT6_9SPHI</name>
<feature type="transmembrane region" description="Helical" evidence="2">
    <location>
        <begin position="6"/>
        <end position="27"/>
    </location>
</feature>
<sequence length="400" mass="42781">MFGSNMLEVALGVIFVFILVSIICTAVREGLESWLKTRAAYLEHGIRQLLADSAGTGLAKNLYNHPLIFGLFTEGYKPGKTNGSPALFAKGGNLPSYIPSKNFALAIIDIAARGPITNDVNSDPNTPVISLDILRQNVANLGSPTVQRLLINAIDSAQGDLNKAQANIEDWYNSGMDRVSGWYKRSTQIIIFAVALLVSIGLNINTLTIADYLTKNETAREMLVKKAEAINKQGAPDNQTYDSAKAELNSLGLPIGWSQLNSNTDANSLVGIFFGGIIGWLLTALAASLGAPFWFDILNKVMVIRSTVKPHEKSQEEASEDRQAPTNKVQVATPDTTAPVVTAPVVAFPTIQQAVAATPTISQGQQPSVADDDTEVDGCDVEATDKTNDEDLPPTQGGVV</sequence>
<feature type="transmembrane region" description="Helical" evidence="2">
    <location>
        <begin position="269"/>
        <end position="295"/>
    </location>
</feature>
<reference evidence="3 4" key="1">
    <citation type="submission" date="2022-07" db="EMBL/GenBank/DDBJ databases">
        <title>Mucilaginibacter sp. JC4.</title>
        <authorList>
            <person name="Le V."/>
            <person name="Ko S.-R."/>
            <person name="Ahn C.-Y."/>
            <person name="Oh H.-M."/>
        </authorList>
    </citation>
    <scope>NUCLEOTIDE SEQUENCE [LARGE SCALE GENOMIC DNA]</scope>
    <source>
        <strain evidence="3 4">JC4</strain>
    </source>
</reference>
<accession>A0ABT1SYT6</accession>
<feature type="compositionally biased region" description="Polar residues" evidence="1">
    <location>
        <begin position="357"/>
        <end position="368"/>
    </location>
</feature>
<keyword evidence="2" id="KW-1133">Transmembrane helix</keyword>
<evidence type="ECO:0000256" key="2">
    <source>
        <dbReference type="SAM" id="Phobius"/>
    </source>
</evidence>
<feature type="region of interest" description="Disordered" evidence="1">
    <location>
        <begin position="311"/>
        <end position="335"/>
    </location>
</feature>
<feature type="region of interest" description="Disordered" evidence="1">
    <location>
        <begin position="357"/>
        <end position="400"/>
    </location>
</feature>
<proteinExistence type="predicted"/>
<organism evidence="3 4">
    <name type="scientific">Mucilaginibacter aquariorum</name>
    <dbReference type="NCBI Taxonomy" id="2967225"/>
    <lineage>
        <taxon>Bacteria</taxon>
        <taxon>Pseudomonadati</taxon>
        <taxon>Bacteroidota</taxon>
        <taxon>Sphingobacteriia</taxon>
        <taxon>Sphingobacteriales</taxon>
        <taxon>Sphingobacteriaceae</taxon>
        <taxon>Mucilaginibacter</taxon>
    </lineage>
</organism>
<feature type="compositionally biased region" description="Acidic residues" evidence="1">
    <location>
        <begin position="370"/>
        <end position="382"/>
    </location>
</feature>
<comment type="caution">
    <text evidence="3">The sequence shown here is derived from an EMBL/GenBank/DDBJ whole genome shotgun (WGS) entry which is preliminary data.</text>
</comment>
<keyword evidence="2" id="KW-0812">Transmembrane</keyword>
<dbReference type="Proteomes" id="UP001204376">
    <property type="component" value="Unassembled WGS sequence"/>
</dbReference>
<dbReference type="EMBL" id="JANHOH010000001">
    <property type="protein sequence ID" value="MCQ6957510.1"/>
    <property type="molecule type" value="Genomic_DNA"/>
</dbReference>